<name>A0A1X2H4M2_SYNRA</name>
<evidence type="ECO:0008006" key="3">
    <source>
        <dbReference type="Google" id="ProtNLM"/>
    </source>
</evidence>
<dbReference type="Proteomes" id="UP000242180">
    <property type="component" value="Unassembled WGS sequence"/>
</dbReference>
<keyword evidence="2" id="KW-1185">Reference proteome</keyword>
<proteinExistence type="predicted"/>
<sequence length="275" mass="30814">MHRFDLAAQVYDPSEYNYWHAALFLHVLKQRKREPLQRSSIEILARQLTRTWRPSSAEEDIPQFASFIENLLHATALSTNVEMDQTISLDQAIVLSVKDEFALPVVCPATTMACTLVILERLNEKMSYAGNHTSCAPLERLVTVAYLMAAKASYAGLRSVMAIGHPSPIPSGANTPRSMDDWIASSLPNVRRLLELLDLPPNDALSYCRMELELIHFVDYRLQCNPLEIWPLFFRILKSAEYPAANAAPASMINNTTCAREDTSSSAPSPNHCDH</sequence>
<comment type="caution">
    <text evidence="1">The sequence shown here is derived from an EMBL/GenBank/DDBJ whole genome shotgun (WGS) entry which is preliminary data.</text>
</comment>
<gene>
    <name evidence="1" type="ORF">BCR43DRAFT_527581</name>
</gene>
<dbReference type="AlphaFoldDB" id="A0A1X2H4M2"/>
<dbReference type="EMBL" id="MCGN01000010">
    <property type="protein sequence ID" value="ORY92328.1"/>
    <property type="molecule type" value="Genomic_DNA"/>
</dbReference>
<accession>A0A1X2H4M2</accession>
<protein>
    <recommendedName>
        <fullName evidence="3">Cyclin N-terminal domain-containing protein</fullName>
    </recommendedName>
</protein>
<organism evidence="1 2">
    <name type="scientific">Syncephalastrum racemosum</name>
    <name type="common">Filamentous fungus</name>
    <dbReference type="NCBI Taxonomy" id="13706"/>
    <lineage>
        <taxon>Eukaryota</taxon>
        <taxon>Fungi</taxon>
        <taxon>Fungi incertae sedis</taxon>
        <taxon>Mucoromycota</taxon>
        <taxon>Mucoromycotina</taxon>
        <taxon>Mucoromycetes</taxon>
        <taxon>Mucorales</taxon>
        <taxon>Syncephalastraceae</taxon>
        <taxon>Syncephalastrum</taxon>
    </lineage>
</organism>
<evidence type="ECO:0000313" key="2">
    <source>
        <dbReference type="Proteomes" id="UP000242180"/>
    </source>
</evidence>
<dbReference type="OrthoDB" id="244495at2759"/>
<dbReference type="OMA" id="TCAREDT"/>
<reference evidence="1 2" key="1">
    <citation type="submission" date="2016-07" db="EMBL/GenBank/DDBJ databases">
        <title>Pervasive Adenine N6-methylation of Active Genes in Fungi.</title>
        <authorList>
            <consortium name="DOE Joint Genome Institute"/>
            <person name="Mondo S.J."/>
            <person name="Dannebaum R.O."/>
            <person name="Kuo R.C."/>
            <person name="Labutti K."/>
            <person name="Haridas S."/>
            <person name="Kuo A."/>
            <person name="Salamov A."/>
            <person name="Ahrendt S.R."/>
            <person name="Lipzen A."/>
            <person name="Sullivan W."/>
            <person name="Andreopoulos W.B."/>
            <person name="Clum A."/>
            <person name="Lindquist E."/>
            <person name="Daum C."/>
            <person name="Ramamoorthy G.K."/>
            <person name="Gryganskyi A."/>
            <person name="Culley D."/>
            <person name="Magnuson J.K."/>
            <person name="James T.Y."/>
            <person name="O'Malley M.A."/>
            <person name="Stajich J.E."/>
            <person name="Spatafora J.W."/>
            <person name="Visel A."/>
            <person name="Grigoriev I.V."/>
        </authorList>
    </citation>
    <scope>NUCLEOTIDE SEQUENCE [LARGE SCALE GENOMIC DNA]</scope>
    <source>
        <strain evidence="1 2">NRRL 2496</strain>
    </source>
</reference>
<dbReference type="InParanoid" id="A0A1X2H4M2"/>
<evidence type="ECO:0000313" key="1">
    <source>
        <dbReference type="EMBL" id="ORY92328.1"/>
    </source>
</evidence>